<proteinExistence type="predicted"/>
<sequence>ALVLEETRLVDAVPSFFVASLRNEPCMLYLCPRPLFYQETPYDSMSVTDMQGASTPLLKDKESEGEADGDSVSDTPAPASVYTLPPALEAAFPEIDPGLDLDDPMPCPDVDAAYLAFCREIQHKLTAPAPARLHRRQRAGDQPTRAGVSRGYASLTATSAMCLADLPSGYVIDPPASQELMQ</sequence>
<name>A0A9K3D9M4_9EUKA</name>
<gene>
    <name evidence="2" type="ORF">KIPB_014728</name>
</gene>
<feature type="non-terminal residue" evidence="2">
    <location>
        <position position="182"/>
    </location>
</feature>
<reference evidence="2 3" key="1">
    <citation type="journal article" date="2018" name="PLoS ONE">
        <title>The draft genome of Kipferlia bialata reveals reductive genome evolution in fornicate parasites.</title>
        <authorList>
            <person name="Tanifuji G."/>
            <person name="Takabayashi S."/>
            <person name="Kume K."/>
            <person name="Takagi M."/>
            <person name="Nakayama T."/>
            <person name="Kamikawa R."/>
            <person name="Inagaki Y."/>
            <person name="Hashimoto T."/>
        </authorList>
    </citation>
    <scope>NUCLEOTIDE SEQUENCE [LARGE SCALE GENOMIC DNA]</scope>
    <source>
        <strain evidence="2">NY0173</strain>
    </source>
</reference>
<dbReference type="Proteomes" id="UP000265618">
    <property type="component" value="Unassembled WGS sequence"/>
</dbReference>
<comment type="caution">
    <text evidence="2">The sequence shown here is derived from an EMBL/GenBank/DDBJ whole genome shotgun (WGS) entry which is preliminary data.</text>
</comment>
<dbReference type="AlphaFoldDB" id="A0A9K3D9M4"/>
<keyword evidence="3" id="KW-1185">Reference proteome</keyword>
<evidence type="ECO:0000313" key="2">
    <source>
        <dbReference type="EMBL" id="GIQ91464.1"/>
    </source>
</evidence>
<feature type="region of interest" description="Disordered" evidence="1">
    <location>
        <begin position="47"/>
        <end position="80"/>
    </location>
</feature>
<feature type="non-terminal residue" evidence="2">
    <location>
        <position position="1"/>
    </location>
</feature>
<evidence type="ECO:0000313" key="3">
    <source>
        <dbReference type="Proteomes" id="UP000265618"/>
    </source>
</evidence>
<dbReference type="EMBL" id="BDIP01007760">
    <property type="protein sequence ID" value="GIQ91464.1"/>
    <property type="molecule type" value="Genomic_DNA"/>
</dbReference>
<organism evidence="2 3">
    <name type="scientific">Kipferlia bialata</name>
    <dbReference type="NCBI Taxonomy" id="797122"/>
    <lineage>
        <taxon>Eukaryota</taxon>
        <taxon>Metamonada</taxon>
        <taxon>Carpediemonas-like organisms</taxon>
        <taxon>Kipferlia</taxon>
    </lineage>
</organism>
<protein>
    <submittedName>
        <fullName evidence="2">Uncharacterized protein</fullName>
    </submittedName>
</protein>
<accession>A0A9K3D9M4</accession>
<evidence type="ECO:0000256" key="1">
    <source>
        <dbReference type="SAM" id="MobiDB-lite"/>
    </source>
</evidence>